<evidence type="ECO:0000313" key="11">
    <source>
        <dbReference type="EMBL" id="BDP44568.1"/>
    </source>
</evidence>
<dbReference type="InterPro" id="IPR027417">
    <property type="entry name" value="P-loop_NTPase"/>
</dbReference>
<dbReference type="PANTHER" id="PTHR24221">
    <property type="entry name" value="ATP-BINDING CASSETTE SUB-FAMILY B"/>
    <property type="match status" value="1"/>
</dbReference>
<dbReference type="SMART" id="SM00382">
    <property type="entry name" value="AAA"/>
    <property type="match status" value="1"/>
</dbReference>
<evidence type="ECO:0000259" key="10">
    <source>
        <dbReference type="PROSITE" id="PS50929"/>
    </source>
</evidence>
<evidence type="ECO:0000256" key="4">
    <source>
        <dbReference type="ARBA" id="ARBA00022840"/>
    </source>
</evidence>
<dbReference type="Pfam" id="PF00005">
    <property type="entry name" value="ABC_tran"/>
    <property type="match status" value="1"/>
</dbReference>
<keyword evidence="11" id="KW-0614">Plasmid</keyword>
<feature type="transmembrane region" description="Helical" evidence="8">
    <location>
        <begin position="187"/>
        <end position="208"/>
    </location>
</feature>
<geneLocation type="plasmid" evidence="11 12">
    <name>pDAETH-3</name>
</geneLocation>
<dbReference type="Gene3D" id="3.40.50.300">
    <property type="entry name" value="P-loop containing nucleotide triphosphate hydrolases"/>
    <property type="match status" value="1"/>
</dbReference>
<keyword evidence="4" id="KW-0067">ATP-binding</keyword>
<evidence type="ECO:0000256" key="7">
    <source>
        <dbReference type="SAM" id="MobiDB-lite"/>
    </source>
</evidence>
<dbReference type="SUPFAM" id="SSF90123">
    <property type="entry name" value="ABC transporter transmembrane region"/>
    <property type="match status" value="1"/>
</dbReference>
<evidence type="ECO:0000256" key="2">
    <source>
        <dbReference type="ARBA" id="ARBA00022692"/>
    </source>
</evidence>
<sequence length="597" mass="61676">MPDHGGVTAPDLEPLVGQRKMTLAQRPSRSPEAAGSTPPPAREASSRRGDGVTARPRRSLNVLLGPASLRRELAVSGVLSVLGLLATAAAFVLTARVIAAGLLQGQSPGAGTVLTVAALLLARAGAGTARERLGTRLAARLVGTWRTRLTEAALRLGPVALADTRDVDLATLDLGLGARLTPYYARYLPGAVHAALAFVVVLGVTAWLDPATAGVLLVTGPLTVVFLALVGLATRSATERQWLAHTRLAARLLTLVRHLPTLHAFGAVAPYRAVLARSARQHREATLGVLRVAFLSGFVMDFAATLATALVAVWIGVRLFGGSAELAPTLAALMLVPEFFSPLRQLGTDRHAVLEAEPVAARLQDLLTRPVAPSGEGAVPVGVPHLSLTGAYADLPTPTAPVSVELPPGTLAALRGPSGSGKTTLLHALRKHVPHLGSIRVDGTPLDDLGAPAWQARVAFVPQHPRLIAGSARENLRLAAPDAGDTELERVSEAVGLGDVLRALPSGFDTPLGEGGALLSGGETARLALARVLLSGADVILLDEVSAHLDPQSEAALYAVIGHAFAGRTVLLATHRAVPPGWREITPGAPASPAVAT</sequence>
<keyword evidence="5 8" id="KW-1133">Transmembrane helix</keyword>
<dbReference type="CDD" id="cd18584">
    <property type="entry name" value="ABC_6TM_AarD_CydD"/>
    <property type="match status" value="1"/>
</dbReference>
<evidence type="ECO:0000256" key="8">
    <source>
        <dbReference type="SAM" id="Phobius"/>
    </source>
</evidence>
<dbReference type="SUPFAM" id="SSF52540">
    <property type="entry name" value="P-loop containing nucleoside triphosphate hydrolases"/>
    <property type="match status" value="1"/>
</dbReference>
<evidence type="ECO:0000256" key="5">
    <source>
        <dbReference type="ARBA" id="ARBA00022989"/>
    </source>
</evidence>
<evidence type="ECO:0000256" key="3">
    <source>
        <dbReference type="ARBA" id="ARBA00022741"/>
    </source>
</evidence>
<dbReference type="Pfam" id="PF00664">
    <property type="entry name" value="ABC_membrane"/>
    <property type="match status" value="1"/>
</dbReference>
<dbReference type="EMBL" id="AP026563">
    <property type="protein sequence ID" value="BDP44568.1"/>
    <property type="molecule type" value="Genomic_DNA"/>
</dbReference>
<dbReference type="InterPro" id="IPR039421">
    <property type="entry name" value="Type_1_exporter"/>
</dbReference>
<dbReference type="InterPro" id="IPR003593">
    <property type="entry name" value="AAA+_ATPase"/>
</dbReference>
<dbReference type="PANTHER" id="PTHR24221:SF590">
    <property type="entry name" value="COMPONENT LINKED WITH THE ASSEMBLY OF CYTOCHROME' TRANSPORT TRANSMEMBRANE ATP-BINDING PROTEIN ABC TRANSPORTER CYDD-RELATED"/>
    <property type="match status" value="1"/>
</dbReference>
<feature type="domain" description="ABC transporter" evidence="9">
    <location>
        <begin position="381"/>
        <end position="595"/>
    </location>
</feature>
<feature type="transmembrane region" description="Helical" evidence="8">
    <location>
        <begin position="78"/>
        <end position="103"/>
    </location>
</feature>
<comment type="subcellular location">
    <subcellularLocation>
        <location evidence="1">Cell membrane</location>
        <topology evidence="1">Multi-pass membrane protein</topology>
    </subcellularLocation>
</comment>
<keyword evidence="12" id="KW-1185">Reference proteome</keyword>
<gene>
    <name evidence="11" type="ORF">DAETH_45370</name>
</gene>
<dbReference type="Gene3D" id="1.20.1560.10">
    <property type="entry name" value="ABC transporter type 1, transmembrane domain"/>
    <property type="match status" value="1"/>
</dbReference>
<keyword evidence="3" id="KW-0547">Nucleotide-binding</keyword>
<evidence type="ECO:0000256" key="1">
    <source>
        <dbReference type="ARBA" id="ARBA00004651"/>
    </source>
</evidence>
<evidence type="ECO:0008006" key="13">
    <source>
        <dbReference type="Google" id="ProtNLM"/>
    </source>
</evidence>
<feature type="transmembrane region" description="Helical" evidence="8">
    <location>
        <begin position="293"/>
        <end position="317"/>
    </location>
</feature>
<dbReference type="PROSITE" id="PS50929">
    <property type="entry name" value="ABC_TM1F"/>
    <property type="match status" value="1"/>
</dbReference>
<evidence type="ECO:0000313" key="12">
    <source>
        <dbReference type="Proteomes" id="UP001064971"/>
    </source>
</evidence>
<feature type="transmembrane region" description="Helical" evidence="8">
    <location>
        <begin position="214"/>
        <end position="234"/>
    </location>
</feature>
<evidence type="ECO:0000259" key="9">
    <source>
        <dbReference type="PROSITE" id="PS50893"/>
    </source>
</evidence>
<dbReference type="InterPro" id="IPR036640">
    <property type="entry name" value="ABC1_TM_sf"/>
</dbReference>
<accession>A0ABN6RNZ4</accession>
<dbReference type="PROSITE" id="PS50893">
    <property type="entry name" value="ABC_TRANSPORTER_2"/>
    <property type="match status" value="1"/>
</dbReference>
<keyword evidence="2 8" id="KW-0812">Transmembrane</keyword>
<feature type="transmembrane region" description="Helical" evidence="8">
    <location>
        <begin position="109"/>
        <end position="126"/>
    </location>
</feature>
<protein>
    <recommendedName>
        <fullName evidence="13">Transport ATP-binding protein CydD</fullName>
    </recommendedName>
</protein>
<feature type="domain" description="ABC transmembrane type-1" evidence="10">
    <location>
        <begin position="74"/>
        <end position="355"/>
    </location>
</feature>
<feature type="region of interest" description="Disordered" evidence="7">
    <location>
        <begin position="1"/>
        <end position="54"/>
    </location>
</feature>
<proteinExistence type="predicted"/>
<keyword evidence="6 8" id="KW-0472">Membrane</keyword>
<organism evidence="11 12">
    <name type="scientific">Deinococcus aetherius</name>
    <dbReference type="NCBI Taxonomy" id="200252"/>
    <lineage>
        <taxon>Bacteria</taxon>
        <taxon>Thermotogati</taxon>
        <taxon>Deinococcota</taxon>
        <taxon>Deinococci</taxon>
        <taxon>Deinococcales</taxon>
        <taxon>Deinococcaceae</taxon>
        <taxon>Deinococcus</taxon>
    </lineage>
</organism>
<reference evidence="11" key="1">
    <citation type="submission" date="2022-07" db="EMBL/GenBank/DDBJ databases">
        <title>Complete Genome Sequence of the Radioresistant Bacterium Deinococcus aetherius ST0316, Isolated from the Air Dust collected in Lower Stratosphere above Japan.</title>
        <authorList>
            <person name="Satoh K."/>
            <person name="Hagiwara K."/>
            <person name="Katsumata K."/>
            <person name="Kubo A."/>
            <person name="Yokobori S."/>
            <person name="Yamagishi A."/>
            <person name="Oono Y."/>
            <person name="Narumi I."/>
        </authorList>
    </citation>
    <scope>NUCLEOTIDE SEQUENCE</scope>
    <source>
        <strain evidence="11">ST0316</strain>
        <plasmid evidence="11">pDAETH-3</plasmid>
    </source>
</reference>
<name>A0ABN6RNZ4_9DEIO</name>
<dbReference type="InterPro" id="IPR011527">
    <property type="entry name" value="ABC1_TM_dom"/>
</dbReference>
<dbReference type="Proteomes" id="UP001064971">
    <property type="component" value="Plasmid pDAETH-3"/>
</dbReference>
<evidence type="ECO:0000256" key="6">
    <source>
        <dbReference type="ARBA" id="ARBA00023136"/>
    </source>
</evidence>
<dbReference type="InterPro" id="IPR003439">
    <property type="entry name" value="ABC_transporter-like_ATP-bd"/>
</dbReference>